<keyword evidence="3 10" id="KW-0812">Transmembrane</keyword>
<evidence type="ECO:0000256" key="10">
    <source>
        <dbReference type="SAM" id="Phobius"/>
    </source>
</evidence>
<feature type="transmembrane region" description="Helical" evidence="10">
    <location>
        <begin position="411"/>
        <end position="433"/>
    </location>
</feature>
<dbReference type="Gene3D" id="1.25.40.20">
    <property type="entry name" value="Ankyrin repeat-containing domain"/>
    <property type="match status" value="1"/>
</dbReference>
<comment type="subcellular location">
    <subcellularLocation>
        <location evidence="2">Cell membrane</location>
        <topology evidence="2">Peripheral membrane protein</topology>
        <orientation evidence="2">Cytoplasmic side</orientation>
    </subcellularLocation>
    <subcellularLocation>
        <location evidence="1">Membrane</location>
        <topology evidence="1">Multi-pass membrane protein</topology>
    </subcellularLocation>
</comment>
<dbReference type="PANTHER" id="PTHR24186">
    <property type="entry name" value="PROTEIN PHOSPHATASE 1 REGULATORY SUBUNIT"/>
    <property type="match status" value="1"/>
</dbReference>
<dbReference type="InterPro" id="IPR036770">
    <property type="entry name" value="Ankyrin_rpt-contain_sf"/>
</dbReference>
<reference evidence="12 14" key="2">
    <citation type="journal article" date="2014" name="BMC Genomics">
        <title>An improved genome release (version Mt4.0) for the model legume Medicago truncatula.</title>
        <authorList>
            <person name="Tang H."/>
            <person name="Krishnakumar V."/>
            <person name="Bidwell S."/>
            <person name="Rosen B."/>
            <person name="Chan A."/>
            <person name="Zhou S."/>
            <person name="Gentzbittel L."/>
            <person name="Childs K.L."/>
            <person name="Yandell M."/>
            <person name="Gundlach H."/>
            <person name="Mayer K.F."/>
            <person name="Schwartz D.C."/>
            <person name="Town C.D."/>
        </authorList>
    </citation>
    <scope>GENOME REANNOTATION</scope>
    <source>
        <strain evidence="12">A17</strain>
        <strain evidence="13 14">cv. Jemalong A17</strain>
    </source>
</reference>
<dbReference type="SMART" id="SM00248">
    <property type="entry name" value="ANK"/>
    <property type="match status" value="4"/>
</dbReference>
<dbReference type="InterPro" id="IPR026961">
    <property type="entry name" value="PGG_dom"/>
</dbReference>
<dbReference type="HOGENOM" id="CLU_000134_47_0_1"/>
<keyword evidence="7 10" id="KW-0472">Membrane</keyword>
<keyword evidence="14" id="KW-1185">Reference proteome</keyword>
<dbReference type="GO" id="GO:0016020">
    <property type="term" value="C:membrane"/>
    <property type="evidence" value="ECO:0000318"/>
    <property type="project" value="GO_Central"/>
</dbReference>
<keyword evidence="4" id="KW-0677">Repeat</keyword>
<evidence type="ECO:0000256" key="1">
    <source>
        <dbReference type="ARBA" id="ARBA00004141"/>
    </source>
</evidence>
<keyword evidence="5 10" id="KW-1133">Transmembrane helix</keyword>
<evidence type="ECO:0000256" key="9">
    <source>
        <dbReference type="SAM" id="MobiDB-lite"/>
    </source>
</evidence>
<reference evidence="13" key="3">
    <citation type="submission" date="2015-04" db="UniProtKB">
        <authorList>
            <consortium name="EnsemblPlants"/>
        </authorList>
    </citation>
    <scope>IDENTIFICATION</scope>
    <source>
        <strain evidence="13">cv. Jemalong A17</strain>
    </source>
</reference>
<dbReference type="AlphaFoldDB" id="A0A072VLY4"/>
<feature type="repeat" description="ANK" evidence="8">
    <location>
        <begin position="83"/>
        <end position="110"/>
    </location>
</feature>
<dbReference type="GO" id="GO:0005886">
    <property type="term" value="C:plasma membrane"/>
    <property type="evidence" value="ECO:0007669"/>
    <property type="project" value="UniProtKB-SubCell"/>
</dbReference>
<proteinExistence type="predicted"/>
<evidence type="ECO:0000259" key="11">
    <source>
        <dbReference type="Pfam" id="PF13962"/>
    </source>
</evidence>
<keyword evidence="6 8" id="KW-0040">ANK repeat</keyword>
<evidence type="ECO:0000313" key="12">
    <source>
        <dbReference type="EMBL" id="KEH42403.1"/>
    </source>
</evidence>
<evidence type="ECO:0000256" key="4">
    <source>
        <dbReference type="ARBA" id="ARBA00022737"/>
    </source>
</evidence>
<evidence type="ECO:0000256" key="3">
    <source>
        <dbReference type="ARBA" id="ARBA00022692"/>
    </source>
</evidence>
<reference evidence="12 14" key="1">
    <citation type="journal article" date="2011" name="Nature">
        <title>The Medicago genome provides insight into the evolution of rhizobial symbioses.</title>
        <authorList>
            <person name="Young N.D."/>
            <person name="Debelle F."/>
            <person name="Oldroyd G.E."/>
            <person name="Geurts R."/>
            <person name="Cannon S.B."/>
            <person name="Udvardi M.K."/>
            <person name="Benedito V.A."/>
            <person name="Mayer K.F."/>
            <person name="Gouzy J."/>
            <person name="Schoof H."/>
            <person name="Van de Peer Y."/>
            <person name="Proost S."/>
            <person name="Cook D.R."/>
            <person name="Meyers B.C."/>
            <person name="Spannagl M."/>
            <person name="Cheung F."/>
            <person name="De Mita S."/>
            <person name="Krishnakumar V."/>
            <person name="Gundlach H."/>
            <person name="Zhou S."/>
            <person name="Mudge J."/>
            <person name="Bharti A.K."/>
            <person name="Murray J.D."/>
            <person name="Naoumkina M.A."/>
            <person name="Rosen B."/>
            <person name="Silverstein K.A."/>
            <person name="Tang H."/>
            <person name="Rombauts S."/>
            <person name="Zhao P.X."/>
            <person name="Zhou P."/>
            <person name="Barbe V."/>
            <person name="Bardou P."/>
            <person name="Bechner M."/>
            <person name="Bellec A."/>
            <person name="Berger A."/>
            <person name="Berges H."/>
            <person name="Bidwell S."/>
            <person name="Bisseling T."/>
            <person name="Choisne N."/>
            <person name="Couloux A."/>
            <person name="Denny R."/>
            <person name="Deshpande S."/>
            <person name="Dai X."/>
            <person name="Doyle J.J."/>
            <person name="Dudez A.M."/>
            <person name="Farmer A.D."/>
            <person name="Fouteau S."/>
            <person name="Franken C."/>
            <person name="Gibelin C."/>
            <person name="Gish J."/>
            <person name="Goldstein S."/>
            <person name="Gonzalez A.J."/>
            <person name="Green P.J."/>
            <person name="Hallab A."/>
            <person name="Hartog M."/>
            <person name="Hua A."/>
            <person name="Humphray S.J."/>
            <person name="Jeong D.H."/>
            <person name="Jing Y."/>
            <person name="Jocker A."/>
            <person name="Kenton S.M."/>
            <person name="Kim D.J."/>
            <person name="Klee K."/>
            <person name="Lai H."/>
            <person name="Lang C."/>
            <person name="Lin S."/>
            <person name="Macmil S.L."/>
            <person name="Magdelenat G."/>
            <person name="Matthews L."/>
            <person name="McCorrison J."/>
            <person name="Monaghan E.L."/>
            <person name="Mun J.H."/>
            <person name="Najar F.Z."/>
            <person name="Nicholson C."/>
            <person name="Noirot C."/>
            <person name="O'Bleness M."/>
            <person name="Paule C.R."/>
            <person name="Poulain J."/>
            <person name="Prion F."/>
            <person name="Qin B."/>
            <person name="Qu C."/>
            <person name="Retzel E.F."/>
            <person name="Riddle C."/>
            <person name="Sallet E."/>
            <person name="Samain S."/>
            <person name="Samson N."/>
            <person name="Sanders I."/>
            <person name="Saurat O."/>
            <person name="Scarpelli C."/>
            <person name="Schiex T."/>
            <person name="Segurens B."/>
            <person name="Severin A.J."/>
            <person name="Sherrier D.J."/>
            <person name="Shi R."/>
            <person name="Sims S."/>
            <person name="Singer S.R."/>
            <person name="Sinharoy S."/>
            <person name="Sterck L."/>
            <person name="Viollet A."/>
            <person name="Wang B.B."/>
            <person name="Wang K."/>
            <person name="Wang M."/>
            <person name="Wang X."/>
            <person name="Warfsmann J."/>
            <person name="Weissenbach J."/>
            <person name="White D.D."/>
            <person name="White J.D."/>
            <person name="Wiley G.B."/>
            <person name="Wincker P."/>
            <person name="Xing Y."/>
            <person name="Yang L."/>
            <person name="Yao Z."/>
            <person name="Ying F."/>
            <person name="Zhai J."/>
            <person name="Zhou L."/>
            <person name="Zuber A."/>
            <person name="Denarie J."/>
            <person name="Dixon R.A."/>
            <person name="May G.D."/>
            <person name="Schwartz D.C."/>
            <person name="Rogers J."/>
            <person name="Quetier F."/>
            <person name="Town C.D."/>
            <person name="Roe B.A."/>
        </authorList>
    </citation>
    <scope>NUCLEOTIDE SEQUENCE [LARGE SCALE GENOMIC DNA]</scope>
    <source>
        <strain evidence="12">A17</strain>
        <strain evidence="13 14">cv. Jemalong A17</strain>
    </source>
</reference>
<evidence type="ECO:0000256" key="5">
    <source>
        <dbReference type="ARBA" id="ARBA00022989"/>
    </source>
</evidence>
<dbReference type="Pfam" id="PF12796">
    <property type="entry name" value="Ank_2"/>
    <property type="match status" value="2"/>
</dbReference>
<dbReference type="InterPro" id="IPR002110">
    <property type="entry name" value="Ankyrin_rpt"/>
</dbReference>
<feature type="region of interest" description="Disordered" evidence="9">
    <location>
        <begin position="230"/>
        <end position="256"/>
    </location>
</feature>
<evidence type="ECO:0000256" key="6">
    <source>
        <dbReference type="ARBA" id="ARBA00023043"/>
    </source>
</evidence>
<sequence>MEIKITTANLEDDTIKTLYNASLNGCVTTLNTLIQNKPLLLHKVSLSPYNETPLHIASLLGHLEFCEILLKNKPSFTNEVDSKGRCPLHLASAEGCTEVVKALLLANEDVCLVFDKDDMIPLHLAAKRGRIGALKELLQSVRGDQKFLFAKNKEGNTILHLAIRLKQIKTIEYLLLQPEIRTAAIATNRSGFTTLEMLEPWPRDFISLKIEEMLTESGVLRQVYMNSTPQQHAASPSMASQEQPNQSTNQEHPNERRKTWENFWSKYLQFQGNWIEETRGTLMLVATVIATMTFQSAISPPGGVWQENTLTGGLNCTTYGLCEAGTAVLAYAWPHEFIKFMTYNTISFFWSLGVVLLLISGFPLKNKVMMWVLTFAMTVAVTFMALTYVFAQGLVTPYHIIQQVYNMRYPRVVVTWGVLLLVVGLIHTLRFVFWVKKRTKLKLHTLRRVFARTNYPAV</sequence>
<evidence type="ECO:0000256" key="8">
    <source>
        <dbReference type="PROSITE-ProRule" id="PRU00023"/>
    </source>
</evidence>
<feature type="domain" description="PGG" evidence="11">
    <location>
        <begin position="273"/>
        <end position="391"/>
    </location>
</feature>
<accession>A0A072VLY4</accession>
<dbReference type="PROSITE" id="PS50088">
    <property type="entry name" value="ANK_REPEAT"/>
    <property type="match status" value="2"/>
</dbReference>
<evidence type="ECO:0000256" key="2">
    <source>
        <dbReference type="ARBA" id="ARBA00004413"/>
    </source>
</evidence>
<organism evidence="12 14">
    <name type="scientific">Medicago truncatula</name>
    <name type="common">Barrel medic</name>
    <name type="synonym">Medicago tribuloides</name>
    <dbReference type="NCBI Taxonomy" id="3880"/>
    <lineage>
        <taxon>Eukaryota</taxon>
        <taxon>Viridiplantae</taxon>
        <taxon>Streptophyta</taxon>
        <taxon>Embryophyta</taxon>
        <taxon>Tracheophyta</taxon>
        <taxon>Spermatophyta</taxon>
        <taxon>Magnoliopsida</taxon>
        <taxon>eudicotyledons</taxon>
        <taxon>Gunneridae</taxon>
        <taxon>Pentapetalae</taxon>
        <taxon>rosids</taxon>
        <taxon>fabids</taxon>
        <taxon>Fabales</taxon>
        <taxon>Fabaceae</taxon>
        <taxon>Papilionoideae</taxon>
        <taxon>50 kb inversion clade</taxon>
        <taxon>NPAAA clade</taxon>
        <taxon>Hologalegina</taxon>
        <taxon>IRL clade</taxon>
        <taxon>Trifolieae</taxon>
        <taxon>Medicago</taxon>
    </lineage>
</organism>
<dbReference type="STRING" id="3880.A0A072VLY4"/>
<name>A0A072VLY4_MEDTR</name>
<feature type="repeat" description="ANK" evidence="8">
    <location>
        <begin position="49"/>
        <end position="72"/>
    </location>
</feature>
<dbReference type="EnsemblPlants" id="KEH42403">
    <property type="protein sequence ID" value="KEH42403"/>
    <property type="gene ID" value="MTR_1g069110"/>
</dbReference>
<dbReference type="PROSITE" id="PS50297">
    <property type="entry name" value="ANK_REP_REGION"/>
    <property type="match status" value="2"/>
</dbReference>
<evidence type="ECO:0000313" key="13">
    <source>
        <dbReference type="EnsemblPlants" id="KEH42403"/>
    </source>
</evidence>
<dbReference type="PANTHER" id="PTHR24186:SF37">
    <property type="entry name" value="PGG DOMAIN-CONTAINING PROTEIN"/>
    <property type="match status" value="1"/>
</dbReference>
<dbReference type="SUPFAM" id="SSF48403">
    <property type="entry name" value="Ankyrin repeat"/>
    <property type="match status" value="1"/>
</dbReference>
<evidence type="ECO:0000256" key="7">
    <source>
        <dbReference type="ARBA" id="ARBA00023136"/>
    </source>
</evidence>
<dbReference type="EMBL" id="CM001217">
    <property type="protein sequence ID" value="KEH42403.1"/>
    <property type="molecule type" value="Genomic_DNA"/>
</dbReference>
<feature type="transmembrane region" description="Helical" evidence="10">
    <location>
        <begin position="340"/>
        <end position="359"/>
    </location>
</feature>
<feature type="transmembrane region" description="Helical" evidence="10">
    <location>
        <begin position="371"/>
        <end position="391"/>
    </location>
</feature>
<feature type="compositionally biased region" description="Polar residues" evidence="9">
    <location>
        <begin position="230"/>
        <end position="251"/>
    </location>
</feature>
<protein>
    <submittedName>
        <fullName evidence="12">Ankyrin repeat protein</fullName>
    </submittedName>
</protein>
<evidence type="ECO:0000313" key="14">
    <source>
        <dbReference type="Proteomes" id="UP000002051"/>
    </source>
</evidence>
<dbReference type="Proteomes" id="UP000002051">
    <property type="component" value="Unassembled WGS sequence"/>
</dbReference>
<dbReference type="Pfam" id="PF13962">
    <property type="entry name" value="PGG"/>
    <property type="match status" value="1"/>
</dbReference>
<gene>
    <name evidence="12" type="ordered locus">MTR_1g069110</name>
</gene>